<dbReference type="GeneID" id="89949029"/>
<dbReference type="Pfam" id="PF13358">
    <property type="entry name" value="DDE_3"/>
    <property type="match status" value="1"/>
</dbReference>
<evidence type="ECO:0000313" key="3">
    <source>
        <dbReference type="Proteomes" id="UP001304243"/>
    </source>
</evidence>
<protein>
    <submittedName>
        <fullName evidence="2">Neuroblast differentiation-associated protein</fullName>
    </submittedName>
</protein>
<reference evidence="2 3" key="1">
    <citation type="submission" date="2022-11" db="EMBL/GenBank/DDBJ databases">
        <title>Mucor velutinosus strain NIH1002 WGS.</title>
        <authorList>
            <person name="Subramanian P."/>
            <person name="Mullikin J.C."/>
            <person name="Segre J.A."/>
            <person name="Zelazny A.M."/>
        </authorList>
    </citation>
    <scope>NUCLEOTIDE SEQUENCE [LARGE SCALE GENOMIC DNA]</scope>
    <source>
        <strain evidence="2 3">NIH1002</strain>
    </source>
</reference>
<evidence type="ECO:0000259" key="1">
    <source>
        <dbReference type="Pfam" id="PF13358"/>
    </source>
</evidence>
<dbReference type="Gene3D" id="3.30.420.10">
    <property type="entry name" value="Ribonuclease H-like superfamily/Ribonuclease H"/>
    <property type="match status" value="1"/>
</dbReference>
<proteinExistence type="predicted"/>
<dbReference type="InterPro" id="IPR038717">
    <property type="entry name" value="Tc1-like_DDE_dom"/>
</dbReference>
<comment type="caution">
    <text evidence="2">The sequence shown here is derived from an EMBL/GenBank/DDBJ whole genome shotgun (WGS) entry which is preliminary data.</text>
</comment>
<dbReference type="InterPro" id="IPR036397">
    <property type="entry name" value="RNaseH_sf"/>
</dbReference>
<accession>A0AAN7HLP1</accession>
<dbReference type="EMBL" id="JASEJX010000016">
    <property type="protein sequence ID" value="KAK4513349.1"/>
    <property type="molecule type" value="Genomic_DNA"/>
</dbReference>
<organism evidence="2 3">
    <name type="scientific">Mucor velutinosus</name>
    <dbReference type="NCBI Taxonomy" id="708070"/>
    <lineage>
        <taxon>Eukaryota</taxon>
        <taxon>Fungi</taxon>
        <taxon>Fungi incertae sedis</taxon>
        <taxon>Mucoromycota</taxon>
        <taxon>Mucoromycotina</taxon>
        <taxon>Mucoromycetes</taxon>
        <taxon>Mucorales</taxon>
        <taxon>Mucorineae</taxon>
        <taxon>Mucoraceae</taxon>
        <taxon>Mucor</taxon>
    </lineage>
</organism>
<dbReference type="GO" id="GO:0003676">
    <property type="term" value="F:nucleic acid binding"/>
    <property type="evidence" value="ECO:0007669"/>
    <property type="project" value="InterPro"/>
</dbReference>
<feature type="domain" description="Tc1-like transposase DDE" evidence="1">
    <location>
        <begin position="36"/>
        <end position="182"/>
    </location>
</feature>
<dbReference type="AlphaFoldDB" id="A0AAN7HLP1"/>
<dbReference type="RefSeq" id="XP_064680015.1">
    <property type="nucleotide sequence ID" value="XM_064824638.1"/>
</dbReference>
<dbReference type="Proteomes" id="UP001304243">
    <property type="component" value="Unassembled WGS sequence"/>
</dbReference>
<sequence>MKVHPETVRKALHTAGLGAVEKEKKFLLSHANKRAIWTDKTNINRFNSDGRQWAWIRSGEQLQNHHVKLTVKHGGGSITLWSVITYAGVGWKCMINGNMDKALYKKILQDESEQTITFSIEKLGFRREQQVIFQQDNDPKHTSNLVKDYLQEQSYQVMEWPPQPPNFNPIENMSALLKRRLNE</sequence>
<gene>
    <name evidence="2" type="primary">AHNAK2</name>
    <name evidence="2" type="ORF">ATC70_005343</name>
</gene>
<name>A0AAN7HLP1_9FUNG</name>
<keyword evidence="3" id="KW-1185">Reference proteome</keyword>
<evidence type="ECO:0000313" key="2">
    <source>
        <dbReference type="EMBL" id="KAK4513349.1"/>
    </source>
</evidence>